<comment type="caution">
    <text evidence="1">The sequence shown here is derived from an EMBL/GenBank/DDBJ whole genome shotgun (WGS) entry which is preliminary data.</text>
</comment>
<evidence type="ECO:0000313" key="2">
    <source>
        <dbReference type="Proteomes" id="UP000565576"/>
    </source>
</evidence>
<dbReference type="EMBL" id="JACHBG010000010">
    <property type="protein sequence ID" value="MBB6486962.1"/>
    <property type="molecule type" value="Genomic_DNA"/>
</dbReference>
<proteinExistence type="predicted"/>
<accession>A0A7X0IVX4</accession>
<name>A0A7X0IVX4_9HYPH</name>
<reference evidence="1 2" key="1">
    <citation type="submission" date="2020-08" db="EMBL/GenBank/DDBJ databases">
        <title>Genomic Encyclopedia of Type Strains, Phase IV (KMG-V): Genome sequencing to study the core and pangenomes of soil and plant-associated prokaryotes.</title>
        <authorList>
            <person name="Whitman W."/>
        </authorList>
    </citation>
    <scope>NUCLEOTIDE SEQUENCE [LARGE SCALE GENOMIC DNA]</scope>
    <source>
        <strain evidence="1 2">SEMIA 4060</strain>
    </source>
</reference>
<organism evidence="1 2">
    <name type="scientific">Rhizobium lusitanum</name>
    <dbReference type="NCBI Taxonomy" id="293958"/>
    <lineage>
        <taxon>Bacteria</taxon>
        <taxon>Pseudomonadati</taxon>
        <taxon>Pseudomonadota</taxon>
        <taxon>Alphaproteobacteria</taxon>
        <taxon>Hyphomicrobiales</taxon>
        <taxon>Rhizobiaceae</taxon>
        <taxon>Rhizobium/Agrobacterium group</taxon>
        <taxon>Rhizobium</taxon>
    </lineage>
</organism>
<dbReference type="AlphaFoldDB" id="A0A7X0IVX4"/>
<gene>
    <name evidence="1" type="ORF">GGD46_004261</name>
</gene>
<dbReference type="Proteomes" id="UP000565576">
    <property type="component" value="Unassembled WGS sequence"/>
</dbReference>
<sequence length="34" mass="3753">MIHIQENQRLNMLSADNMPKAAEFAGKPVKGSEP</sequence>
<evidence type="ECO:0000313" key="1">
    <source>
        <dbReference type="EMBL" id="MBB6486962.1"/>
    </source>
</evidence>
<protein>
    <submittedName>
        <fullName evidence="1">Uncharacterized protein</fullName>
    </submittedName>
</protein>